<evidence type="ECO:0008006" key="3">
    <source>
        <dbReference type="Google" id="ProtNLM"/>
    </source>
</evidence>
<dbReference type="Proteomes" id="UP000054705">
    <property type="component" value="Unassembled WGS sequence"/>
</dbReference>
<comment type="caution">
    <text evidence="1">The sequence shown here is derived from an EMBL/GenBank/DDBJ whole genome shotgun (WGS) entry which is preliminary data.</text>
</comment>
<organism evidence="1 2">
    <name type="scientific">Pelotomaculum thermopropionicum</name>
    <dbReference type="NCBI Taxonomy" id="110500"/>
    <lineage>
        <taxon>Bacteria</taxon>
        <taxon>Bacillati</taxon>
        <taxon>Bacillota</taxon>
        <taxon>Clostridia</taxon>
        <taxon>Eubacteriales</taxon>
        <taxon>Desulfotomaculaceae</taxon>
        <taxon>Pelotomaculum</taxon>
    </lineage>
</organism>
<dbReference type="AlphaFoldDB" id="A0A101HW63"/>
<dbReference type="EMBL" id="LGGS01000017">
    <property type="protein sequence ID" value="KUK83743.1"/>
    <property type="molecule type" value="Genomic_DNA"/>
</dbReference>
<name>A0A101HW63_9FIRM</name>
<accession>A0A101HW63</accession>
<reference evidence="2" key="1">
    <citation type="journal article" date="2015" name="MBio">
        <title>Genome-Resolved Metagenomic Analysis Reveals Roles for Candidate Phyla and Other Microbial Community Members in Biogeochemical Transformations in Oil Reservoirs.</title>
        <authorList>
            <person name="Hu P."/>
            <person name="Tom L."/>
            <person name="Singh A."/>
            <person name="Thomas B.C."/>
            <person name="Baker B.J."/>
            <person name="Piceno Y.M."/>
            <person name="Andersen G.L."/>
            <person name="Banfield J.F."/>
        </authorList>
    </citation>
    <scope>NUCLEOTIDE SEQUENCE [LARGE SCALE GENOMIC DNA]</scope>
</reference>
<evidence type="ECO:0000313" key="1">
    <source>
        <dbReference type="EMBL" id="KUK83743.1"/>
    </source>
</evidence>
<gene>
    <name evidence="1" type="ORF">XD97_0107</name>
</gene>
<dbReference type="InterPro" id="IPR024524">
    <property type="entry name" value="DUF3800"/>
</dbReference>
<proteinExistence type="predicted"/>
<dbReference type="Pfam" id="PF12686">
    <property type="entry name" value="DUF3800"/>
    <property type="match status" value="1"/>
</dbReference>
<protein>
    <recommendedName>
        <fullName evidence="3">DUF3800 domain-containing protein</fullName>
    </recommendedName>
</protein>
<evidence type="ECO:0000313" key="2">
    <source>
        <dbReference type="Proteomes" id="UP000054705"/>
    </source>
</evidence>
<sequence length="275" mass="33075">MGKGQQFKIYCDESRQDEKNRNRYMLVGGVWILKAEGWNFVNDFENFCSKELGLLKPLSHIKWTKVPTSPDNIFYPAYKKLIDLYFAYNNQNKMYFRTLIVNKNQYDITHKLFFKGDYEKGFYNMYCQLILNWLNIGNKYDIRLAKRNIRKAFKGDSEDKRMSLLKNNLNEKFKWRINKNWHSLGFKQIALPIKTVEARPAKSRRLIQIADLLMGAVGFHWNDEQLKENPREGKVLLAEHICYHLRKMDLYFTSTWNDYKFNIFYFDTSKSHYNK</sequence>